<dbReference type="EMBL" id="CM017703">
    <property type="protein sequence ID" value="TYG76464.1"/>
    <property type="molecule type" value="Genomic_DNA"/>
</dbReference>
<dbReference type="EMBL" id="CM017703">
    <property type="protein sequence ID" value="TYG77323.1"/>
    <property type="molecule type" value="Genomic_DNA"/>
</dbReference>
<accession>A0A5D2DAB4</accession>
<dbReference type="EMBL" id="CM017703">
    <property type="protein sequence ID" value="TYG76471.1"/>
    <property type="molecule type" value="Genomic_DNA"/>
</dbReference>
<proteinExistence type="predicted"/>
<dbReference type="AlphaFoldDB" id="A0A5D2DAB4"/>
<evidence type="ECO:0000313" key="2">
    <source>
        <dbReference type="EMBL" id="TYG76464.1"/>
    </source>
</evidence>
<evidence type="ECO:0000313" key="3">
    <source>
        <dbReference type="EMBL" id="TYG76471.1"/>
    </source>
</evidence>
<feature type="compositionally biased region" description="Polar residues" evidence="1">
    <location>
        <begin position="121"/>
        <end position="131"/>
    </location>
</feature>
<reference evidence="4 5" key="1">
    <citation type="submission" date="2019-06" db="EMBL/GenBank/DDBJ databases">
        <title>WGS assembly of Gossypium darwinii.</title>
        <authorList>
            <person name="Chen Z.J."/>
            <person name="Sreedasyam A."/>
            <person name="Ando A."/>
            <person name="Song Q."/>
            <person name="De L."/>
            <person name="Hulse-Kemp A."/>
            <person name="Ding M."/>
            <person name="Ye W."/>
            <person name="Kirkbride R."/>
            <person name="Jenkins J."/>
            <person name="Plott C."/>
            <person name="Lovell J."/>
            <person name="Lin Y.-M."/>
            <person name="Vaughn R."/>
            <person name="Liu B."/>
            <person name="Li W."/>
            <person name="Simpson S."/>
            <person name="Scheffler B."/>
            <person name="Saski C."/>
            <person name="Grover C."/>
            <person name="Hu G."/>
            <person name="Conover J."/>
            <person name="Carlson J."/>
            <person name="Shu S."/>
            <person name="Boston L."/>
            <person name="Williams M."/>
            <person name="Peterson D."/>
            <person name="Mcgee K."/>
            <person name="Jones D."/>
            <person name="Wendel J."/>
            <person name="Stelly D."/>
            <person name="Grimwood J."/>
            <person name="Schmutz J."/>
        </authorList>
    </citation>
    <scope>NUCLEOTIDE SEQUENCE [LARGE SCALE GENOMIC DNA]</scope>
    <source>
        <strain evidence="4">1808015.09</strain>
    </source>
</reference>
<keyword evidence="5" id="KW-1185">Reference proteome</keyword>
<gene>
    <name evidence="2" type="ORF">ES288_D03G116100v1</name>
    <name evidence="3" type="ORF">ES288_D03G116600v1</name>
    <name evidence="4" type="ORF">ES288_D03G185200v1</name>
</gene>
<evidence type="ECO:0000313" key="4">
    <source>
        <dbReference type="EMBL" id="TYG77323.1"/>
    </source>
</evidence>
<organism evidence="4 5">
    <name type="scientific">Gossypium darwinii</name>
    <name type="common">Darwin's cotton</name>
    <name type="synonym">Gossypium barbadense var. darwinii</name>
    <dbReference type="NCBI Taxonomy" id="34276"/>
    <lineage>
        <taxon>Eukaryota</taxon>
        <taxon>Viridiplantae</taxon>
        <taxon>Streptophyta</taxon>
        <taxon>Embryophyta</taxon>
        <taxon>Tracheophyta</taxon>
        <taxon>Spermatophyta</taxon>
        <taxon>Magnoliopsida</taxon>
        <taxon>eudicotyledons</taxon>
        <taxon>Gunneridae</taxon>
        <taxon>Pentapetalae</taxon>
        <taxon>rosids</taxon>
        <taxon>malvids</taxon>
        <taxon>Malvales</taxon>
        <taxon>Malvaceae</taxon>
        <taxon>Malvoideae</taxon>
        <taxon>Gossypium</taxon>
    </lineage>
</organism>
<feature type="region of interest" description="Disordered" evidence="1">
    <location>
        <begin position="107"/>
        <end position="131"/>
    </location>
</feature>
<dbReference type="AntiFam" id="ANF00039">
    <property type="entry name" value="Antisense to SRP RNA"/>
</dbReference>
<evidence type="ECO:0000313" key="5">
    <source>
        <dbReference type="Proteomes" id="UP000323506"/>
    </source>
</evidence>
<dbReference type="Proteomes" id="UP000323506">
    <property type="component" value="Chromosome D03"/>
</dbReference>
<name>A0A5D2DAB4_GOSDA</name>
<evidence type="ECO:0000256" key="1">
    <source>
        <dbReference type="SAM" id="MobiDB-lite"/>
    </source>
</evidence>
<protein>
    <submittedName>
        <fullName evidence="4">Uncharacterized protein</fullName>
    </submittedName>
</protein>
<sequence length="131" mass="14875">MRNGNAILTLTDIGLKVGVEIEFDVKEELNLYLNENKWKYLNEEEFFALNAKTKKDDGPVRIQLVILPLSRKRGFRCSVKPASPSTLYFRNHEAQSLHSTPLAQLSTWNGQARVKPPEIPTQESQARVPSP</sequence>